<dbReference type="InterPro" id="IPR013976">
    <property type="entry name" value="HDOD"/>
</dbReference>
<dbReference type="PROSITE" id="PS50883">
    <property type="entry name" value="EAL"/>
    <property type="match status" value="1"/>
</dbReference>
<proteinExistence type="predicted"/>
<dbReference type="SUPFAM" id="SSF109604">
    <property type="entry name" value="HD-domain/PDEase-like"/>
    <property type="match status" value="1"/>
</dbReference>
<dbReference type="PANTHER" id="PTHR33525:SF4">
    <property type="entry name" value="CYCLIC DI-GMP PHOSPHODIESTERASE CDGJ"/>
    <property type="match status" value="1"/>
</dbReference>
<evidence type="ECO:0000259" key="1">
    <source>
        <dbReference type="PROSITE" id="PS50883"/>
    </source>
</evidence>
<comment type="caution">
    <text evidence="3">The sequence shown here is derived from an EMBL/GenBank/DDBJ whole genome shotgun (WGS) entry which is preliminary data.</text>
</comment>
<organism evidence="3 4">
    <name type="scientific">Schinkia azotoformans MEV2011</name>
    <dbReference type="NCBI Taxonomy" id="1348973"/>
    <lineage>
        <taxon>Bacteria</taxon>
        <taxon>Bacillati</taxon>
        <taxon>Bacillota</taxon>
        <taxon>Bacilli</taxon>
        <taxon>Bacillales</taxon>
        <taxon>Bacillaceae</taxon>
        <taxon>Calidifontibacillus/Schinkia group</taxon>
        <taxon>Schinkia</taxon>
    </lineage>
</organism>
<dbReference type="GeneID" id="89467888"/>
<dbReference type="InterPro" id="IPR001633">
    <property type="entry name" value="EAL_dom"/>
</dbReference>
<dbReference type="EMBL" id="JJRY01000003">
    <property type="protein sequence ID" value="KEF39334.1"/>
    <property type="molecule type" value="Genomic_DNA"/>
</dbReference>
<dbReference type="SMART" id="SM00052">
    <property type="entry name" value="EAL"/>
    <property type="match status" value="1"/>
</dbReference>
<evidence type="ECO:0000313" key="3">
    <source>
        <dbReference type="EMBL" id="KEF39334.1"/>
    </source>
</evidence>
<dbReference type="InterPro" id="IPR035919">
    <property type="entry name" value="EAL_sf"/>
</dbReference>
<dbReference type="Pfam" id="PF08668">
    <property type="entry name" value="HDOD"/>
    <property type="match status" value="1"/>
</dbReference>
<dbReference type="SUPFAM" id="SSF141868">
    <property type="entry name" value="EAL domain-like"/>
    <property type="match status" value="1"/>
</dbReference>
<feature type="domain" description="EAL" evidence="1">
    <location>
        <begin position="1"/>
        <end position="207"/>
    </location>
</feature>
<evidence type="ECO:0000313" key="4">
    <source>
        <dbReference type="Proteomes" id="UP000027936"/>
    </source>
</evidence>
<name>A0A072NNT4_SCHAZ</name>
<dbReference type="Pfam" id="PF00563">
    <property type="entry name" value="EAL"/>
    <property type="match status" value="1"/>
</dbReference>
<dbReference type="PROSITE" id="PS51833">
    <property type="entry name" value="HDOD"/>
    <property type="match status" value="1"/>
</dbReference>
<accession>A0A072NNT4</accession>
<dbReference type="RefSeq" id="WP_003333193.1">
    <property type="nucleotide sequence ID" value="NZ_JJRY01000003.1"/>
</dbReference>
<dbReference type="PANTHER" id="PTHR33525">
    <property type="match status" value="1"/>
</dbReference>
<dbReference type="PIRSF" id="PIRSF003180">
    <property type="entry name" value="DiGMPpdiest_YuxH"/>
    <property type="match status" value="1"/>
</dbReference>
<gene>
    <name evidence="3" type="ORF">M670_01097</name>
</gene>
<dbReference type="Gene3D" id="1.10.3210.10">
    <property type="entry name" value="Hypothetical protein af1432"/>
    <property type="match status" value="1"/>
</dbReference>
<dbReference type="Gene3D" id="3.20.20.450">
    <property type="entry name" value="EAL domain"/>
    <property type="match status" value="1"/>
</dbReference>
<reference evidence="3 4" key="1">
    <citation type="submission" date="2014-04" db="EMBL/GenBank/DDBJ databases">
        <title>Draft genome sequence of Bacillus azotoformans MEV2011, a (co-) denitrifying strain unable to grow in the presence of oxygen.</title>
        <authorList>
            <person name="Nielsen M."/>
            <person name="Schreiber L."/>
            <person name="Finster K."/>
            <person name="Schramm A."/>
        </authorList>
    </citation>
    <scope>NUCLEOTIDE SEQUENCE [LARGE SCALE GENOMIC DNA]</scope>
    <source>
        <strain evidence="3 4">MEV2011</strain>
    </source>
</reference>
<feature type="domain" description="HDOD" evidence="2">
    <location>
        <begin position="201"/>
        <end position="387"/>
    </location>
</feature>
<protein>
    <submittedName>
        <fullName evidence="3">Putative signal transduction protein containing EAL and modified HD-GYP domains</fullName>
    </submittedName>
</protein>
<dbReference type="InterPro" id="IPR014408">
    <property type="entry name" value="dGMP_Pdiesterase_EAL/HD-GYP"/>
</dbReference>
<dbReference type="AlphaFoldDB" id="A0A072NNT4"/>
<dbReference type="Proteomes" id="UP000027936">
    <property type="component" value="Unassembled WGS sequence"/>
</dbReference>
<dbReference type="PATRIC" id="fig|1348973.3.peg.1067"/>
<evidence type="ECO:0000259" key="2">
    <source>
        <dbReference type="PROSITE" id="PS51833"/>
    </source>
</evidence>
<dbReference type="OrthoDB" id="9804751at2"/>
<sequence length="415" mass="48057">MEVYVAKQPIFDSRENVISYELLYRSGKENVYNASDGDKATSEVIINSFLNIGIKDLSEGKPCFVNFTENLLKLKLPTYFSPLNLVIEILEDVPITEELIEICKELKMLGYRIALDDFFLMHGNDLTMELLKIIDIVKIDFLATSRKARLQMMEYLVPYDIIFLAEKVETREEYEQAKEDGYSYFQGYFFSKPIILQSHDIPSYFQSYFTVLEYLDSPEPDLDQITEVIETDISLSYKLLKLINSPVIRPKYEISSIRQAIVLLGLIEIKKWIYVLALKGLQEEKNNATLGELIHLSLTRAKLGEFLAVVENNKQNKSKYFLLGLLSCIDSFLHLPMSTILEGLPITKEIKSALLGEENHYKLVLDLMERAERPSKKNQSLTKYPYDLTEAQLFEMYLKSSTWTSQFVKQLKREI</sequence>
<dbReference type="InterPro" id="IPR052340">
    <property type="entry name" value="RNase_Y/CdgJ"/>
</dbReference>